<protein>
    <submittedName>
        <fullName evidence="2">MBL fold metallo-hydrolase</fullName>
    </submittedName>
</protein>
<dbReference type="GO" id="GO:0050313">
    <property type="term" value="F:sulfur dioxygenase activity"/>
    <property type="evidence" value="ECO:0007669"/>
    <property type="project" value="InterPro"/>
</dbReference>
<dbReference type="RefSeq" id="WP_006026912.1">
    <property type="nucleotide sequence ID" value="NZ_CP013380.1"/>
</dbReference>
<accession>A0A7U4P3Y3</accession>
<evidence type="ECO:0000256" key="1">
    <source>
        <dbReference type="ARBA" id="ARBA00022723"/>
    </source>
</evidence>
<dbReference type="PANTHER" id="PTHR43084">
    <property type="entry name" value="PERSULFIDE DIOXYGENASE ETHE1"/>
    <property type="match status" value="1"/>
</dbReference>
<reference evidence="2 3" key="1">
    <citation type="submission" date="2020-12" db="EMBL/GenBank/DDBJ databases">
        <title>FDA dAtabase for Regulatory Grade micrObial Sequences (FDA-ARGOS): Supporting development and validation of Infectious Disease Dx tests.</title>
        <authorList>
            <person name="Nelson B."/>
            <person name="Plummer A."/>
            <person name="Tallon L."/>
            <person name="Sadzewicz L."/>
            <person name="Zhao X."/>
            <person name="Boylan J."/>
            <person name="Ott S."/>
            <person name="Bowen H."/>
            <person name="Vavikolanu K."/>
            <person name="Mehta A."/>
            <person name="Aluvathingal J."/>
            <person name="Nadendla S."/>
            <person name="Myers T."/>
            <person name="Yan Y."/>
            <person name="Sichtig H."/>
        </authorList>
    </citation>
    <scope>NUCLEOTIDE SEQUENCE [LARGE SCALE GENOMIC DNA]</scope>
    <source>
        <strain evidence="2 3">FDAARGOS_899</strain>
    </source>
</reference>
<sequence length="307" mass="33702">MTVEGFFDPATCTISYLLLDSGSGECALIDSVLDYDPKSGRTRTASADQLIARVAALGARVRWLLETHVHADHLSAAPYLKAQIGGEIAIGRHVTRVQDVFGALFNAGPAFSRDGRQFDRLLDDGDTLALGALSIRAMHTPGHTPACMTYVVAEGRAARHDAPHAHEAHEVHEVHEMAAFVGDTLFMPDYGTARCDFPGGDARTLYRSIRKVLSLPPEARLYMCHDYQPNGRAVQYASTVADERRENVHIHDGVTEDDFVAMRTVRDSTLDMPVLMLPSVQVNMRAGRLPEPEDNGVRYLKIPLDAI</sequence>
<dbReference type="InterPro" id="IPR044528">
    <property type="entry name" value="POD-like_MBL-fold"/>
</dbReference>
<evidence type="ECO:0000313" key="2">
    <source>
        <dbReference type="EMBL" id="QPS45569.1"/>
    </source>
</evidence>
<keyword evidence="1" id="KW-0479">Metal-binding</keyword>
<dbReference type="PANTHER" id="PTHR43084:SF1">
    <property type="entry name" value="PERSULFIDE DIOXYGENASE ETHE1, MITOCHONDRIAL"/>
    <property type="match status" value="1"/>
</dbReference>
<dbReference type="GO" id="GO:0006749">
    <property type="term" value="P:glutathione metabolic process"/>
    <property type="evidence" value="ECO:0007669"/>
    <property type="project" value="InterPro"/>
</dbReference>
<dbReference type="Pfam" id="PF00753">
    <property type="entry name" value="Lactamase_B"/>
    <property type="match status" value="1"/>
</dbReference>
<keyword evidence="2" id="KW-0378">Hydrolase</keyword>
<name>A0A7U4P3Y3_9BURK</name>
<dbReference type="CDD" id="cd07724">
    <property type="entry name" value="POD-like_MBL-fold"/>
    <property type="match status" value="1"/>
</dbReference>
<dbReference type="SUPFAM" id="SSF56281">
    <property type="entry name" value="Metallo-hydrolase/oxidoreductase"/>
    <property type="match status" value="1"/>
</dbReference>
<dbReference type="GO" id="GO:0046872">
    <property type="term" value="F:metal ion binding"/>
    <property type="evidence" value="ECO:0007669"/>
    <property type="project" value="UniProtKB-KW"/>
</dbReference>
<proteinExistence type="predicted"/>
<dbReference type="EMBL" id="CP065686">
    <property type="protein sequence ID" value="QPS45569.1"/>
    <property type="molecule type" value="Genomic_DNA"/>
</dbReference>
<dbReference type="KEGG" id="bhg:I6G56_11625"/>
<dbReference type="SMART" id="SM00849">
    <property type="entry name" value="Lactamase_B"/>
    <property type="match status" value="1"/>
</dbReference>
<dbReference type="GO" id="GO:0016787">
    <property type="term" value="F:hydrolase activity"/>
    <property type="evidence" value="ECO:0007669"/>
    <property type="project" value="UniProtKB-KW"/>
</dbReference>
<organism evidence="2 3">
    <name type="scientific">Burkholderia humptydooensis</name>
    <dbReference type="NCBI Taxonomy" id="430531"/>
    <lineage>
        <taxon>Bacteria</taxon>
        <taxon>Pseudomonadati</taxon>
        <taxon>Pseudomonadota</taxon>
        <taxon>Betaproteobacteria</taxon>
        <taxon>Burkholderiales</taxon>
        <taxon>Burkholderiaceae</taxon>
        <taxon>Burkholderia</taxon>
        <taxon>pseudomallei group</taxon>
    </lineage>
</organism>
<accession>A0A7T2U4R1</accession>
<evidence type="ECO:0000313" key="3">
    <source>
        <dbReference type="Proteomes" id="UP000594943"/>
    </source>
</evidence>
<dbReference type="InterPro" id="IPR001279">
    <property type="entry name" value="Metallo-B-lactamas"/>
</dbReference>
<dbReference type="InterPro" id="IPR036866">
    <property type="entry name" value="RibonucZ/Hydroxyglut_hydro"/>
</dbReference>
<dbReference type="InterPro" id="IPR051682">
    <property type="entry name" value="Mito_Persulfide_Diox"/>
</dbReference>
<gene>
    <name evidence="2" type="ORF">I6G56_11625</name>
</gene>
<dbReference type="Gene3D" id="3.60.15.10">
    <property type="entry name" value="Ribonuclease Z/Hydroxyacylglutathione hydrolase-like"/>
    <property type="match status" value="1"/>
</dbReference>
<dbReference type="Proteomes" id="UP000594943">
    <property type="component" value="Chromosome 1"/>
</dbReference>
<dbReference type="GO" id="GO:0070813">
    <property type="term" value="P:hydrogen sulfide metabolic process"/>
    <property type="evidence" value="ECO:0007669"/>
    <property type="project" value="TreeGrafter"/>
</dbReference>
<dbReference type="AlphaFoldDB" id="A0A7U4P3Y3"/>